<dbReference type="GO" id="GO:0019731">
    <property type="term" value="P:antibacterial humoral response"/>
    <property type="evidence" value="ECO:0007669"/>
    <property type="project" value="TreeGrafter"/>
</dbReference>
<evidence type="ECO:0000256" key="5">
    <source>
        <dbReference type="ARBA" id="ARBA00022729"/>
    </source>
</evidence>
<proteinExistence type="inferred from homology"/>
<protein>
    <submittedName>
        <fullName evidence="10">Alpha-defensin 14-like protein</fullName>
    </submittedName>
</protein>
<dbReference type="AlphaFoldDB" id="A0A061IG06"/>
<dbReference type="GO" id="GO:0071222">
    <property type="term" value="P:cellular response to lipopolysaccharide"/>
    <property type="evidence" value="ECO:0007669"/>
    <property type="project" value="TreeGrafter"/>
</dbReference>
<feature type="compositionally biased region" description="Polar residues" evidence="7">
    <location>
        <begin position="67"/>
        <end position="84"/>
    </location>
</feature>
<feature type="region of interest" description="Disordered" evidence="7">
    <location>
        <begin position="64"/>
        <end position="84"/>
    </location>
</feature>
<feature type="domain" description="Alpha-defensin N-terminal" evidence="9">
    <location>
        <begin position="1"/>
        <end position="51"/>
    </location>
</feature>
<dbReference type="InterPro" id="IPR002366">
    <property type="entry name" value="Alpha-defensin_N"/>
</dbReference>
<accession>A0A061IG06</accession>
<evidence type="ECO:0000256" key="8">
    <source>
        <dbReference type="SAM" id="SignalP"/>
    </source>
</evidence>
<dbReference type="PANTHER" id="PTHR11876:SF2">
    <property type="entry name" value="ALPHA-DEFENSIN 1-RELATED"/>
    <property type="match status" value="1"/>
</dbReference>
<evidence type="ECO:0000256" key="6">
    <source>
        <dbReference type="ARBA" id="ARBA00022940"/>
    </source>
</evidence>
<dbReference type="Pfam" id="PF00879">
    <property type="entry name" value="Defensin_propep"/>
    <property type="match status" value="1"/>
</dbReference>
<evidence type="ECO:0000313" key="11">
    <source>
        <dbReference type="Proteomes" id="UP000030759"/>
    </source>
</evidence>
<evidence type="ECO:0000256" key="3">
    <source>
        <dbReference type="ARBA" id="ARBA00022525"/>
    </source>
</evidence>
<dbReference type="GO" id="GO:0031012">
    <property type="term" value="C:extracellular matrix"/>
    <property type="evidence" value="ECO:0007669"/>
    <property type="project" value="TreeGrafter"/>
</dbReference>
<gene>
    <name evidence="10" type="ORF">H671_1g3866</name>
</gene>
<keyword evidence="4" id="KW-0929">Antimicrobial</keyword>
<reference evidence="11" key="1">
    <citation type="journal article" date="2013" name="Nat. Biotechnol.">
        <title>Chinese hamster genome sequenced from sorted chromosomes.</title>
        <authorList>
            <person name="Brinkrolf K."/>
            <person name="Rupp O."/>
            <person name="Laux H."/>
            <person name="Kollin F."/>
            <person name="Ernst W."/>
            <person name="Linke B."/>
            <person name="Kofler R."/>
            <person name="Romand S."/>
            <person name="Hesse F."/>
            <person name="Budach W.E."/>
            <person name="Galosy S."/>
            <person name="Muller D."/>
            <person name="Noll T."/>
            <person name="Wienberg J."/>
            <person name="Jostock T."/>
            <person name="Leonard M."/>
            <person name="Grillari J."/>
            <person name="Tauch A."/>
            <person name="Goesmann A."/>
            <person name="Helk B."/>
            <person name="Mott J.E."/>
            <person name="Puhler A."/>
            <person name="Borth N."/>
        </authorList>
    </citation>
    <scope>NUCLEOTIDE SEQUENCE [LARGE SCALE GENOMIC DNA]</scope>
    <source>
        <strain evidence="11">17A/GY</strain>
    </source>
</reference>
<dbReference type="GO" id="GO:0061844">
    <property type="term" value="P:antimicrobial humoral immune response mediated by antimicrobial peptide"/>
    <property type="evidence" value="ECO:0007669"/>
    <property type="project" value="TreeGrafter"/>
</dbReference>
<evidence type="ECO:0000256" key="1">
    <source>
        <dbReference type="ARBA" id="ARBA00004613"/>
    </source>
</evidence>
<dbReference type="PANTHER" id="PTHR11876">
    <property type="entry name" value="ALPHA-DEFENSIN 1"/>
    <property type="match status" value="1"/>
</dbReference>
<dbReference type="GO" id="GO:0002227">
    <property type="term" value="P:innate immune response in mucosa"/>
    <property type="evidence" value="ECO:0007669"/>
    <property type="project" value="TreeGrafter"/>
</dbReference>
<evidence type="ECO:0000256" key="7">
    <source>
        <dbReference type="SAM" id="MobiDB-lite"/>
    </source>
</evidence>
<evidence type="ECO:0000313" key="10">
    <source>
        <dbReference type="EMBL" id="ERE87320.1"/>
    </source>
</evidence>
<dbReference type="InterPro" id="IPR016327">
    <property type="entry name" value="Alpha-defensin"/>
</dbReference>
<keyword evidence="3" id="KW-0964">Secreted</keyword>
<feature type="signal peptide" evidence="8">
    <location>
        <begin position="1"/>
        <end position="19"/>
    </location>
</feature>
<feature type="chain" id="PRO_5001600797" evidence="8">
    <location>
        <begin position="20"/>
        <end position="200"/>
    </location>
</feature>
<dbReference type="Proteomes" id="UP000030759">
    <property type="component" value="Unassembled WGS sequence"/>
</dbReference>
<keyword evidence="5 8" id="KW-0732">Signal</keyword>
<dbReference type="SMART" id="SM01418">
    <property type="entry name" value="Defensin_propep"/>
    <property type="match status" value="1"/>
</dbReference>
<comment type="similarity">
    <text evidence="2">Belongs to the alpha-defensin family.</text>
</comment>
<dbReference type="GO" id="GO:0050830">
    <property type="term" value="P:defense response to Gram-positive bacterium"/>
    <property type="evidence" value="ECO:0007669"/>
    <property type="project" value="TreeGrafter"/>
</dbReference>
<dbReference type="GO" id="GO:0005615">
    <property type="term" value="C:extracellular space"/>
    <property type="evidence" value="ECO:0007669"/>
    <property type="project" value="InterPro"/>
</dbReference>
<organism evidence="10 11">
    <name type="scientific">Cricetulus griseus</name>
    <name type="common">Chinese hamster</name>
    <name type="synonym">Cricetulus barabensis griseus</name>
    <dbReference type="NCBI Taxonomy" id="10029"/>
    <lineage>
        <taxon>Eukaryota</taxon>
        <taxon>Metazoa</taxon>
        <taxon>Chordata</taxon>
        <taxon>Craniata</taxon>
        <taxon>Vertebrata</taxon>
        <taxon>Euteleostomi</taxon>
        <taxon>Mammalia</taxon>
        <taxon>Eutheria</taxon>
        <taxon>Euarchontoglires</taxon>
        <taxon>Glires</taxon>
        <taxon>Rodentia</taxon>
        <taxon>Myomorpha</taxon>
        <taxon>Muroidea</taxon>
        <taxon>Cricetidae</taxon>
        <taxon>Cricetinae</taxon>
        <taxon>Cricetulus</taxon>
    </lineage>
</organism>
<dbReference type="GO" id="GO:0050829">
    <property type="term" value="P:defense response to Gram-negative bacterium"/>
    <property type="evidence" value="ECO:0007669"/>
    <property type="project" value="TreeGrafter"/>
</dbReference>
<evidence type="ECO:0000259" key="9">
    <source>
        <dbReference type="SMART" id="SM01418"/>
    </source>
</evidence>
<keyword evidence="6" id="KW-0211">Defensin</keyword>
<comment type="subcellular location">
    <subcellularLocation>
        <location evidence="1">Secreted</location>
    </subcellularLocation>
</comment>
<sequence>MKTLVVLSALVLLAFQALADPLPEATEDAKGEEQLEVENQDMSISFGEPEGSVLQDADREHYRKSPLTKTSDCMMPSTTDPSTTQLLNLNSGIIMDRARRLWIQVLVFSQVLDAEQTNTDASSMEDSVSAPVALPIPGNREPVNQISPTAVGVDNNLKNEHQRQSIEDPLSLSTMSLLDKILERIKGMRFRGGSVWLNLC</sequence>
<evidence type="ECO:0000256" key="2">
    <source>
        <dbReference type="ARBA" id="ARBA00006519"/>
    </source>
</evidence>
<evidence type="ECO:0000256" key="4">
    <source>
        <dbReference type="ARBA" id="ARBA00022529"/>
    </source>
</evidence>
<dbReference type="EMBL" id="KE667149">
    <property type="protein sequence ID" value="ERE87320.1"/>
    <property type="molecule type" value="Genomic_DNA"/>
</dbReference>
<dbReference type="GO" id="GO:0051673">
    <property type="term" value="P:disruption of plasma membrane integrity in another organism"/>
    <property type="evidence" value="ECO:0007669"/>
    <property type="project" value="TreeGrafter"/>
</dbReference>
<name>A0A061IG06_CRIGR</name>